<dbReference type="Proteomes" id="UP000218231">
    <property type="component" value="Unassembled WGS sequence"/>
</dbReference>
<evidence type="ECO:0000256" key="4">
    <source>
        <dbReference type="SAM" id="Phobius"/>
    </source>
</evidence>
<dbReference type="InterPro" id="IPR002123">
    <property type="entry name" value="Plipid/glycerol_acylTrfase"/>
</dbReference>
<keyword evidence="4" id="KW-0812">Transmembrane</keyword>
<keyword evidence="4" id="KW-0472">Membrane</keyword>
<dbReference type="SMART" id="SM00563">
    <property type="entry name" value="PlsC"/>
    <property type="match status" value="1"/>
</dbReference>
<dbReference type="EMBL" id="LIAE01009762">
    <property type="protein sequence ID" value="PAV68428.1"/>
    <property type="molecule type" value="Genomic_DNA"/>
</dbReference>
<keyword evidence="2" id="KW-0808">Transferase</keyword>
<keyword evidence="4" id="KW-1133">Transmembrane helix</keyword>
<sequence>MVFQVMNAAANPVLDREASRGHDLRALNDSGAEQDGNGGLDLKKVISYVVREYGDDLKHLSEKRCLLLANHLGLVDHFALMLSLNNKGSVPGRWLWIIYNIWKWTPLGVMWTLHGNFFINGGASQRDAVLAQLKRQISSYFHKYDLSWIVMYPEGSRLYLIEESNKRFAERNNLTPLKNCAFPRTGAAHAVLSVLGPQEGSPDQSRCGNGPPIEYIIDATIGYKKGLVPELKNAIAGDWPMPGSHRIHIHWQAIPVRPEWGYNEEALKNFLYDRYEKKDRMLKDFYQNDKFEGEHRTEAITWQAMIFSQVFWVVLFYIHFLLIIRPIYHLFY</sequence>
<evidence type="ECO:0000313" key="6">
    <source>
        <dbReference type="EMBL" id="PAV68428.1"/>
    </source>
</evidence>
<dbReference type="GO" id="GO:0016746">
    <property type="term" value="F:acyltransferase activity"/>
    <property type="evidence" value="ECO:0007669"/>
    <property type="project" value="UniProtKB-KW"/>
</dbReference>
<gene>
    <name evidence="6" type="ORF">WR25_09767</name>
</gene>
<comment type="caution">
    <text evidence="6">The sequence shown here is derived from an EMBL/GenBank/DDBJ whole genome shotgun (WGS) entry which is preliminary data.</text>
</comment>
<dbReference type="PANTHER" id="PTHR10983">
    <property type="entry name" value="1-ACYLGLYCEROL-3-PHOSPHATE ACYLTRANSFERASE-RELATED"/>
    <property type="match status" value="1"/>
</dbReference>
<reference evidence="6 7" key="1">
    <citation type="journal article" date="2017" name="Curr. Biol.">
        <title>Genome architecture and evolution of a unichromosomal asexual nematode.</title>
        <authorList>
            <person name="Fradin H."/>
            <person name="Zegar C."/>
            <person name="Gutwein M."/>
            <person name="Lucas J."/>
            <person name="Kovtun M."/>
            <person name="Corcoran D."/>
            <person name="Baugh L.R."/>
            <person name="Kiontke K."/>
            <person name="Gunsalus K."/>
            <person name="Fitch D.H."/>
            <person name="Piano F."/>
        </authorList>
    </citation>
    <scope>NUCLEOTIDE SEQUENCE [LARGE SCALE GENOMIC DNA]</scope>
    <source>
        <strain evidence="6">PF1309</strain>
    </source>
</reference>
<dbReference type="GO" id="GO:0005783">
    <property type="term" value="C:endoplasmic reticulum"/>
    <property type="evidence" value="ECO:0007669"/>
    <property type="project" value="TreeGrafter"/>
</dbReference>
<comment type="similarity">
    <text evidence="1">Belongs to the 1-acyl-sn-glycerol-3-phosphate acyltransferase family.</text>
</comment>
<evidence type="ECO:0000259" key="5">
    <source>
        <dbReference type="SMART" id="SM00563"/>
    </source>
</evidence>
<dbReference type="InterPro" id="IPR032098">
    <property type="entry name" value="Acyltransf_C"/>
</dbReference>
<protein>
    <recommendedName>
        <fullName evidence="5">Phospholipid/glycerol acyltransferase domain-containing protein</fullName>
    </recommendedName>
</protein>
<feature type="domain" description="Phospholipid/glycerol acyltransferase" evidence="5">
    <location>
        <begin position="65"/>
        <end position="185"/>
    </location>
</feature>
<dbReference type="STRING" id="2018661.A0A2A2K3C7"/>
<evidence type="ECO:0000256" key="2">
    <source>
        <dbReference type="ARBA" id="ARBA00022679"/>
    </source>
</evidence>
<dbReference type="SUPFAM" id="SSF69593">
    <property type="entry name" value="Glycerol-3-phosphate (1)-acyltransferase"/>
    <property type="match status" value="1"/>
</dbReference>
<organism evidence="6 7">
    <name type="scientific">Diploscapter pachys</name>
    <dbReference type="NCBI Taxonomy" id="2018661"/>
    <lineage>
        <taxon>Eukaryota</taxon>
        <taxon>Metazoa</taxon>
        <taxon>Ecdysozoa</taxon>
        <taxon>Nematoda</taxon>
        <taxon>Chromadorea</taxon>
        <taxon>Rhabditida</taxon>
        <taxon>Rhabditina</taxon>
        <taxon>Rhabditomorpha</taxon>
        <taxon>Rhabditoidea</taxon>
        <taxon>Rhabditidae</taxon>
        <taxon>Diploscapter</taxon>
    </lineage>
</organism>
<dbReference type="AlphaFoldDB" id="A0A2A2K3C7"/>
<keyword evidence="7" id="KW-1185">Reference proteome</keyword>
<evidence type="ECO:0000256" key="3">
    <source>
        <dbReference type="ARBA" id="ARBA00023315"/>
    </source>
</evidence>
<accession>A0A2A2K3C7</accession>
<feature type="transmembrane region" description="Helical" evidence="4">
    <location>
        <begin position="300"/>
        <end position="324"/>
    </location>
</feature>
<evidence type="ECO:0000313" key="7">
    <source>
        <dbReference type="Proteomes" id="UP000218231"/>
    </source>
</evidence>
<dbReference type="CDD" id="cd07990">
    <property type="entry name" value="LPLAT_LCLAT1-like"/>
    <property type="match status" value="1"/>
</dbReference>
<dbReference type="OrthoDB" id="5920068at2759"/>
<dbReference type="PANTHER" id="PTHR10983:SF14">
    <property type="entry name" value="1-ACYL-SN-GLYCEROL-3-PHOSPHATE ACYLTRANSFERASE ACL-12-RELATED"/>
    <property type="match status" value="1"/>
</dbReference>
<dbReference type="GO" id="GO:0036149">
    <property type="term" value="P:phosphatidylinositol acyl-chain remodeling"/>
    <property type="evidence" value="ECO:0007669"/>
    <property type="project" value="TreeGrafter"/>
</dbReference>
<evidence type="ECO:0000256" key="1">
    <source>
        <dbReference type="ARBA" id="ARBA00008655"/>
    </source>
</evidence>
<name>A0A2A2K3C7_9BILA</name>
<proteinExistence type="inferred from homology"/>
<dbReference type="Pfam" id="PF01553">
    <property type="entry name" value="Acyltransferase"/>
    <property type="match status" value="1"/>
</dbReference>
<keyword evidence="3" id="KW-0012">Acyltransferase</keyword>
<dbReference type="Pfam" id="PF16076">
    <property type="entry name" value="Acyltransf_C"/>
    <property type="match status" value="1"/>
</dbReference>